<keyword evidence="1" id="KW-0175">Coiled coil</keyword>
<proteinExistence type="predicted"/>
<evidence type="ECO:0008006" key="4">
    <source>
        <dbReference type="Google" id="ProtNLM"/>
    </source>
</evidence>
<evidence type="ECO:0000313" key="2">
    <source>
        <dbReference type="EMBL" id="PTQ76313.1"/>
    </source>
</evidence>
<comment type="caution">
    <text evidence="2">The sequence shown here is derived from an EMBL/GenBank/DDBJ whole genome shotgun (WGS) entry which is preliminary data.</text>
</comment>
<accession>A0A2T5HXK8</accession>
<gene>
    <name evidence="2" type="ORF">C8R26_11927</name>
</gene>
<evidence type="ECO:0000313" key="3">
    <source>
        <dbReference type="Proteomes" id="UP000244128"/>
    </source>
</evidence>
<dbReference type="AlphaFoldDB" id="A0A2T5HXK8"/>
<name>A0A2T5HXK8_9PROT</name>
<evidence type="ECO:0000256" key="1">
    <source>
        <dbReference type="SAM" id="Coils"/>
    </source>
</evidence>
<dbReference type="RefSeq" id="WP_107803819.1">
    <property type="nucleotide sequence ID" value="NZ_QAOI01000019.1"/>
</dbReference>
<organism evidence="2 3">
    <name type="scientific">Nitrosomonas oligotropha</name>
    <dbReference type="NCBI Taxonomy" id="42354"/>
    <lineage>
        <taxon>Bacteria</taxon>
        <taxon>Pseudomonadati</taxon>
        <taxon>Pseudomonadota</taxon>
        <taxon>Betaproteobacteria</taxon>
        <taxon>Nitrosomonadales</taxon>
        <taxon>Nitrosomonadaceae</taxon>
        <taxon>Nitrosomonas</taxon>
    </lineage>
</organism>
<dbReference type="Proteomes" id="UP000244128">
    <property type="component" value="Unassembled WGS sequence"/>
</dbReference>
<reference evidence="2 3" key="1">
    <citation type="submission" date="2018-04" db="EMBL/GenBank/DDBJ databases">
        <title>Active sludge and wastewater microbial communities from Klosterneuburg, Austria.</title>
        <authorList>
            <person name="Wagner M."/>
        </authorList>
    </citation>
    <scope>NUCLEOTIDE SEQUENCE [LARGE SCALE GENOMIC DNA]</scope>
    <source>
        <strain evidence="2 3">Nm49</strain>
    </source>
</reference>
<protein>
    <recommendedName>
        <fullName evidence="4">DUF4062 domain-containing protein</fullName>
    </recommendedName>
</protein>
<dbReference type="EMBL" id="QAOI01000019">
    <property type="protein sequence ID" value="PTQ76313.1"/>
    <property type="molecule type" value="Genomic_DNA"/>
</dbReference>
<feature type="coiled-coil region" evidence="1">
    <location>
        <begin position="222"/>
        <end position="249"/>
    </location>
</feature>
<sequence length="400" mass="44768">MARIESVLTIFLASPGDVHEERNRLEDAITDWNRSWARNLGIRLELLRWEQDAYPNIGEDAQDVINGQIPQDYDLFIGLMWSRFGTPTIRAGSGTEEEFQRALARFKASPKDVSILFYFKDTPIPPSKLDPTQLQKLQDFKESLKRQGVLFWDFSDSDQFEKLVSMHITKHVQNWRQTRQSVPPPKPKVVSANPEVAINTLPNSSSRIEEGEDGYLDLLEIFEERTSEVDEIANRLNAAQNELNARMTQGTQELQALANAPNGASPAQARKIIGKVAEEMQHFTNRVNAEVPLFRNAMNGSMNALTRAATLSAEFDSEQTLASKIDATSLLAALVSARQSMIEFKASTTALPRMTRELNVAKREQATALDALIAEFENGEQLLVEALTVLDTLLHGAKSD</sequence>